<keyword evidence="3 9" id="KW-0349">Heme</keyword>
<evidence type="ECO:0000256" key="9">
    <source>
        <dbReference type="PIRSR" id="PIRSR000018-50"/>
    </source>
</evidence>
<name>A0A7X0MBG0_9HYPH</name>
<dbReference type="GO" id="GO:0009055">
    <property type="term" value="F:electron transfer activity"/>
    <property type="evidence" value="ECO:0007669"/>
    <property type="project" value="InterPro"/>
</dbReference>
<dbReference type="PANTHER" id="PTHR35008:SF8">
    <property type="entry name" value="ALCOHOL DEHYDROGENASE CYTOCHROME C SUBUNIT"/>
    <property type="match status" value="1"/>
</dbReference>
<feature type="binding site" description="covalent" evidence="9">
    <location>
        <position position="48"/>
    </location>
    <ligand>
        <name>heme c</name>
        <dbReference type="ChEBI" id="CHEBI:61717"/>
        <label>1</label>
    </ligand>
</feature>
<sequence length="479" mass="50594">MRTIPRLAGLALLSLTFGSASAAAAAEDLTALVDKGKAIATAADCMACHTAPRTGKSFAGGYGIVSPLGTIYSSNITPSKAFGIGDYSEEDFERAVRKGIRKDGAHLYPAMPYDAYGAISDQDMQALYAYFMHGVQPVEEAPENATQLPFPFNIRFSMAAWNLLFADRSPFVPDTSKSDEINRGAYLAGALGHCASCHAPRNLLMGQGADAALTGGFVGPWYAPNITSDPISGIGAWSETDLVQYFRTGHLDSKAQAAGGMAEAVQNSLQRLPENDLKALAAYLKSTPPVRDPMDKKAAHDFGARASDEPSIRGLFPPNAHESLKTGAELYSGYCASCHQPDGAGSTNQAYPSLFRNTATGARNPANLVATILYGVEREVGGQEVLMPGFGNQSYVTPLTDGQVADIANYVLTRFGNPDAKVTPDDVATARKGGPMPFLATVQPYIVPVMVAAGLIVILIIAVIAMSRTARRKDAASTT</sequence>
<feature type="domain" description="Cytochrome c" evidence="13">
    <location>
        <begin position="179"/>
        <end position="288"/>
    </location>
</feature>
<evidence type="ECO:0000256" key="5">
    <source>
        <dbReference type="ARBA" id="ARBA00022729"/>
    </source>
</evidence>
<comment type="cofactor">
    <cofactor evidence="9">
        <name>heme c</name>
        <dbReference type="ChEBI" id="CHEBI:61717"/>
    </cofactor>
    <text evidence="9">Binds 3 heme c groups covalently per subunit.</text>
</comment>
<feature type="domain" description="Cytochrome c" evidence="13">
    <location>
        <begin position="31"/>
        <end position="135"/>
    </location>
</feature>
<evidence type="ECO:0000259" key="13">
    <source>
        <dbReference type="PROSITE" id="PS51007"/>
    </source>
</evidence>
<dbReference type="PANTHER" id="PTHR35008">
    <property type="entry name" value="BLL4482 PROTEIN-RELATED"/>
    <property type="match status" value="1"/>
</dbReference>
<feature type="transmembrane region" description="Helical" evidence="11">
    <location>
        <begin position="445"/>
        <end position="465"/>
    </location>
</feature>
<keyword evidence="5 12" id="KW-0732">Signal</keyword>
<feature type="binding site" description="axial binding residue" evidence="10">
    <location>
        <position position="339"/>
    </location>
    <ligand>
        <name>heme c</name>
        <dbReference type="ChEBI" id="CHEBI:61717"/>
        <label>3</label>
    </ligand>
    <ligandPart>
        <name>Fe</name>
        <dbReference type="ChEBI" id="CHEBI:18248"/>
    </ligandPart>
</feature>
<evidence type="ECO:0000256" key="1">
    <source>
        <dbReference type="ARBA" id="ARBA00004236"/>
    </source>
</evidence>
<comment type="caution">
    <text evidence="14">The sequence shown here is derived from an EMBL/GenBank/DDBJ whole genome shotgun (WGS) entry which is preliminary data.</text>
</comment>
<dbReference type="Pfam" id="PF00034">
    <property type="entry name" value="Cytochrom_C"/>
    <property type="match status" value="1"/>
</dbReference>
<dbReference type="InterPro" id="IPR051459">
    <property type="entry name" value="Cytochrome_c-type_DH"/>
</dbReference>
<dbReference type="EMBL" id="JACHBG010000003">
    <property type="protein sequence ID" value="MBB6484747.1"/>
    <property type="molecule type" value="Genomic_DNA"/>
</dbReference>
<feature type="binding site" description="covalent" evidence="9">
    <location>
        <position position="194"/>
    </location>
    <ligand>
        <name>heme c</name>
        <dbReference type="ChEBI" id="CHEBI:61717"/>
        <label>2</label>
    </ligand>
</feature>
<organism evidence="14 15">
    <name type="scientific">Rhizobium lusitanum</name>
    <dbReference type="NCBI Taxonomy" id="293958"/>
    <lineage>
        <taxon>Bacteria</taxon>
        <taxon>Pseudomonadati</taxon>
        <taxon>Pseudomonadota</taxon>
        <taxon>Alphaproteobacteria</taxon>
        <taxon>Hyphomicrobiales</taxon>
        <taxon>Rhizobiaceae</taxon>
        <taxon>Rhizobium/Agrobacterium group</taxon>
        <taxon>Rhizobium</taxon>
    </lineage>
</organism>
<dbReference type="InterPro" id="IPR036909">
    <property type="entry name" value="Cyt_c-like_dom_sf"/>
</dbReference>
<comment type="subcellular location">
    <subcellularLocation>
        <location evidence="1">Cell membrane</location>
    </subcellularLocation>
</comment>
<feature type="binding site" description="covalent" evidence="9">
    <location>
        <position position="197"/>
    </location>
    <ligand>
        <name>heme c</name>
        <dbReference type="ChEBI" id="CHEBI:61717"/>
        <label>2</label>
    </ligand>
</feature>
<feature type="binding site" description="axial binding residue" evidence="10">
    <location>
        <position position="49"/>
    </location>
    <ligand>
        <name>heme c</name>
        <dbReference type="ChEBI" id="CHEBI:61717"/>
        <label>1</label>
    </ligand>
    <ligandPart>
        <name>Fe</name>
        <dbReference type="ChEBI" id="CHEBI:18248"/>
    </ligandPart>
</feature>
<dbReference type="GO" id="GO:0016614">
    <property type="term" value="F:oxidoreductase activity, acting on CH-OH group of donors"/>
    <property type="evidence" value="ECO:0007669"/>
    <property type="project" value="InterPro"/>
</dbReference>
<dbReference type="GO" id="GO:0020037">
    <property type="term" value="F:heme binding"/>
    <property type="evidence" value="ECO:0007669"/>
    <property type="project" value="InterPro"/>
</dbReference>
<dbReference type="PIRSF" id="PIRSF000018">
    <property type="entry name" value="Mb_ADH_cyt_c"/>
    <property type="match status" value="1"/>
</dbReference>
<dbReference type="AlphaFoldDB" id="A0A7X0MBG0"/>
<dbReference type="Pfam" id="PF13442">
    <property type="entry name" value="Cytochrome_CBB3"/>
    <property type="match status" value="1"/>
</dbReference>
<evidence type="ECO:0000256" key="3">
    <source>
        <dbReference type="ARBA" id="ARBA00022617"/>
    </source>
</evidence>
<evidence type="ECO:0000313" key="15">
    <source>
        <dbReference type="Proteomes" id="UP000565576"/>
    </source>
</evidence>
<evidence type="ECO:0000256" key="6">
    <source>
        <dbReference type="ARBA" id="ARBA00022737"/>
    </source>
</evidence>
<evidence type="ECO:0000313" key="14">
    <source>
        <dbReference type="EMBL" id="MBB6484747.1"/>
    </source>
</evidence>
<evidence type="ECO:0000256" key="7">
    <source>
        <dbReference type="ARBA" id="ARBA00023004"/>
    </source>
</evidence>
<feature type="binding site" description="covalent" evidence="9">
    <location>
        <position position="338"/>
    </location>
    <ligand>
        <name>heme c</name>
        <dbReference type="ChEBI" id="CHEBI:61717"/>
        <label>3</label>
    </ligand>
</feature>
<evidence type="ECO:0000256" key="12">
    <source>
        <dbReference type="SAM" id="SignalP"/>
    </source>
</evidence>
<accession>A0A7X0MBG0</accession>
<reference evidence="14 15" key="1">
    <citation type="submission" date="2020-08" db="EMBL/GenBank/DDBJ databases">
        <title>Genomic Encyclopedia of Type Strains, Phase IV (KMG-V): Genome sequencing to study the core and pangenomes of soil and plant-associated prokaryotes.</title>
        <authorList>
            <person name="Whitman W."/>
        </authorList>
    </citation>
    <scope>NUCLEOTIDE SEQUENCE [LARGE SCALE GENOMIC DNA]</scope>
    <source>
        <strain evidence="14 15">SEMIA 4060</strain>
    </source>
</reference>
<feature type="signal peptide" evidence="12">
    <location>
        <begin position="1"/>
        <end position="22"/>
    </location>
</feature>
<evidence type="ECO:0000256" key="8">
    <source>
        <dbReference type="ARBA" id="ARBA00023136"/>
    </source>
</evidence>
<dbReference type="Gene3D" id="1.10.760.10">
    <property type="entry name" value="Cytochrome c-like domain"/>
    <property type="match status" value="3"/>
</dbReference>
<feature type="domain" description="Cytochrome c" evidence="13">
    <location>
        <begin position="322"/>
        <end position="415"/>
    </location>
</feature>
<dbReference type="Proteomes" id="UP000565576">
    <property type="component" value="Unassembled WGS sequence"/>
</dbReference>
<dbReference type="SUPFAM" id="SSF46626">
    <property type="entry name" value="Cytochrome c"/>
    <property type="match status" value="3"/>
</dbReference>
<feature type="binding site" description="axial binding residue" evidence="10">
    <location>
        <position position="198"/>
    </location>
    <ligand>
        <name>heme c</name>
        <dbReference type="ChEBI" id="CHEBI:61717"/>
        <label>2</label>
    </ligand>
    <ligandPart>
        <name>Fe</name>
        <dbReference type="ChEBI" id="CHEBI:18248"/>
    </ligandPart>
</feature>
<feature type="chain" id="PRO_5030542132" evidence="12">
    <location>
        <begin position="23"/>
        <end position="479"/>
    </location>
</feature>
<evidence type="ECO:0000256" key="2">
    <source>
        <dbReference type="ARBA" id="ARBA00022475"/>
    </source>
</evidence>
<dbReference type="RefSeq" id="WP_184703577.1">
    <property type="nucleotide sequence ID" value="NZ_JACHBG010000003.1"/>
</dbReference>
<dbReference type="GO" id="GO:0005886">
    <property type="term" value="C:plasma membrane"/>
    <property type="evidence" value="ECO:0007669"/>
    <property type="project" value="UniProtKB-SubCell"/>
</dbReference>
<gene>
    <name evidence="14" type="ORF">GGD46_002025</name>
</gene>
<dbReference type="GO" id="GO:0005506">
    <property type="term" value="F:iron ion binding"/>
    <property type="evidence" value="ECO:0007669"/>
    <property type="project" value="InterPro"/>
</dbReference>
<evidence type="ECO:0000256" key="11">
    <source>
        <dbReference type="SAM" id="Phobius"/>
    </source>
</evidence>
<keyword evidence="6" id="KW-0677">Repeat</keyword>
<keyword evidence="4 10" id="KW-0479">Metal-binding</keyword>
<dbReference type="PROSITE" id="PS51007">
    <property type="entry name" value="CYTC"/>
    <property type="match status" value="3"/>
</dbReference>
<evidence type="ECO:0000256" key="10">
    <source>
        <dbReference type="PIRSR" id="PIRSR000018-51"/>
    </source>
</evidence>
<keyword evidence="2" id="KW-1003">Cell membrane</keyword>
<feature type="binding site" description="covalent" evidence="9">
    <location>
        <position position="335"/>
    </location>
    <ligand>
        <name>heme c</name>
        <dbReference type="ChEBI" id="CHEBI:61717"/>
        <label>3</label>
    </ligand>
</feature>
<proteinExistence type="predicted"/>
<keyword evidence="8 11" id="KW-0472">Membrane</keyword>
<dbReference type="InterPro" id="IPR009056">
    <property type="entry name" value="Cyt_c-like_dom"/>
</dbReference>
<evidence type="ECO:0000256" key="4">
    <source>
        <dbReference type="ARBA" id="ARBA00022723"/>
    </source>
</evidence>
<keyword evidence="11" id="KW-0812">Transmembrane</keyword>
<feature type="binding site" description="covalent" evidence="9">
    <location>
        <position position="45"/>
    </location>
    <ligand>
        <name>heme c</name>
        <dbReference type="ChEBI" id="CHEBI:61717"/>
        <label>1</label>
    </ligand>
</feature>
<dbReference type="InterPro" id="IPR014353">
    <property type="entry name" value="Membr-bd_ADH_cyt_c"/>
</dbReference>
<keyword evidence="11" id="KW-1133">Transmembrane helix</keyword>
<keyword evidence="7 10" id="KW-0408">Iron</keyword>
<protein>
    <submittedName>
        <fullName evidence="14">Mono/diheme cytochrome c family protein</fullName>
    </submittedName>
</protein>